<feature type="chain" id="PRO_5011967442" description="Cytochrome B" evidence="4">
    <location>
        <begin position="25"/>
        <end position="130"/>
    </location>
</feature>
<feature type="signal peptide" evidence="4">
    <location>
        <begin position="1"/>
        <end position="24"/>
    </location>
</feature>
<organism evidence="5 6">
    <name type="scientific">Acinetobacter populi</name>
    <dbReference type="NCBI Taxonomy" id="1582270"/>
    <lineage>
        <taxon>Bacteria</taxon>
        <taxon>Pseudomonadati</taxon>
        <taxon>Pseudomonadota</taxon>
        <taxon>Gammaproteobacteria</taxon>
        <taxon>Moraxellales</taxon>
        <taxon>Moraxellaceae</taxon>
        <taxon>Acinetobacter</taxon>
    </lineage>
</organism>
<evidence type="ECO:0000313" key="6">
    <source>
        <dbReference type="Proteomes" id="UP000196536"/>
    </source>
</evidence>
<dbReference type="PIRSF" id="PIRSF000029">
    <property type="entry name" value="Cytochrome_b562"/>
    <property type="match status" value="1"/>
</dbReference>
<dbReference type="GO" id="GO:0022900">
    <property type="term" value="P:electron transport chain"/>
    <property type="evidence" value="ECO:0007669"/>
    <property type="project" value="InterPro"/>
</dbReference>
<protein>
    <recommendedName>
        <fullName evidence="7">Cytochrome B</fullName>
    </recommendedName>
</protein>
<feature type="binding site" description="axial binding residue" evidence="3">
    <location>
        <position position="31"/>
    </location>
    <ligand>
        <name>heme b</name>
        <dbReference type="ChEBI" id="CHEBI:60344"/>
    </ligand>
    <ligandPart>
        <name>Fe</name>
        <dbReference type="ChEBI" id="CHEBI:18248"/>
    </ligandPart>
</feature>
<evidence type="ECO:0000256" key="4">
    <source>
        <dbReference type="SAM" id="SignalP"/>
    </source>
</evidence>
<dbReference type="InterPro" id="IPR009155">
    <property type="entry name" value="Cyt_b562"/>
</dbReference>
<dbReference type="Gene3D" id="1.20.120.10">
    <property type="entry name" value="Cytochrome c/b562"/>
    <property type="match status" value="1"/>
</dbReference>
<dbReference type="Pfam" id="PF07361">
    <property type="entry name" value="Cytochrom_B562"/>
    <property type="match status" value="1"/>
</dbReference>
<dbReference type="SUPFAM" id="SSF47175">
    <property type="entry name" value="Cytochromes"/>
    <property type="match status" value="1"/>
</dbReference>
<feature type="binding site" description="axial binding residue" evidence="3">
    <location>
        <position position="126"/>
    </location>
    <ligand>
        <name>heme b</name>
        <dbReference type="ChEBI" id="CHEBI:60344"/>
    </ligand>
    <ligandPart>
        <name>Fe</name>
        <dbReference type="ChEBI" id="CHEBI:18248"/>
    </ligandPart>
</feature>
<keyword evidence="2 4" id="KW-0732">Signal</keyword>
<dbReference type="OrthoDB" id="6539015at2"/>
<sequence length="130" mass="14450">MMKKAFFTGIMVFNALMISNLSMAADLGEDMSILAKNYQAFNTAATTTDALQALAQMHTASLDAKQSTPMKLMDLPEDDPQIKAYQNAMDRLTTEIDEITDLVKAGKLEDAKQQGKVIEQMKSENHKLFK</sequence>
<keyword evidence="6" id="KW-1185">Reference proteome</keyword>
<comment type="similarity">
    <text evidence="1">Belongs to the cytochrome b562 family.</text>
</comment>
<dbReference type="Proteomes" id="UP000196536">
    <property type="component" value="Unassembled WGS sequence"/>
</dbReference>
<proteinExistence type="inferred from homology"/>
<keyword evidence="3" id="KW-0479">Metal-binding</keyword>
<evidence type="ECO:0008006" key="7">
    <source>
        <dbReference type="Google" id="ProtNLM"/>
    </source>
</evidence>
<dbReference type="GO" id="GO:0009055">
    <property type="term" value="F:electron transfer activity"/>
    <property type="evidence" value="ECO:0007669"/>
    <property type="project" value="InterPro"/>
</dbReference>
<evidence type="ECO:0000256" key="3">
    <source>
        <dbReference type="PIRSR" id="PIRSR000029-1"/>
    </source>
</evidence>
<dbReference type="GO" id="GO:0042597">
    <property type="term" value="C:periplasmic space"/>
    <property type="evidence" value="ECO:0007669"/>
    <property type="project" value="InterPro"/>
</dbReference>
<accession>A0A1Z9YX20</accession>
<dbReference type="AlphaFoldDB" id="A0A1Z9YX20"/>
<name>A0A1Z9YX20_9GAMM</name>
<reference evidence="5 6" key="1">
    <citation type="submission" date="2017-05" db="EMBL/GenBank/DDBJ databases">
        <title>Acinetobacter populi ANC 5415 (= PBJ7), whole genome shotgun sequencing project.</title>
        <authorList>
            <person name="Nemec A."/>
            <person name="Radolfova-Krizova L."/>
        </authorList>
    </citation>
    <scope>NUCLEOTIDE SEQUENCE [LARGE SCALE GENOMIC DNA]</scope>
    <source>
        <strain evidence="5 6">PBJ7</strain>
    </source>
</reference>
<keyword evidence="3" id="KW-0349">Heme</keyword>
<keyword evidence="3" id="KW-0408">Iron</keyword>
<dbReference type="GO" id="GO:0020037">
    <property type="term" value="F:heme binding"/>
    <property type="evidence" value="ECO:0007669"/>
    <property type="project" value="InterPro"/>
</dbReference>
<evidence type="ECO:0000256" key="1">
    <source>
        <dbReference type="ARBA" id="ARBA00005523"/>
    </source>
</evidence>
<dbReference type="EMBL" id="NEXX01000004">
    <property type="protein sequence ID" value="OUY06757.1"/>
    <property type="molecule type" value="Genomic_DNA"/>
</dbReference>
<comment type="caution">
    <text evidence="5">The sequence shown here is derived from an EMBL/GenBank/DDBJ whole genome shotgun (WGS) entry which is preliminary data.</text>
</comment>
<dbReference type="GO" id="GO:0005506">
    <property type="term" value="F:iron ion binding"/>
    <property type="evidence" value="ECO:0007669"/>
    <property type="project" value="InterPro"/>
</dbReference>
<evidence type="ECO:0000256" key="2">
    <source>
        <dbReference type="ARBA" id="ARBA00022729"/>
    </source>
</evidence>
<gene>
    <name evidence="5" type="ORF">CAP51_12600</name>
</gene>
<comment type="cofactor">
    <cofactor evidence="3">
        <name>heme b</name>
        <dbReference type="ChEBI" id="CHEBI:60344"/>
    </cofactor>
    <text evidence="3">Binds 1 heme b (iron(II)-protoporphyrin IX) group per molecule.</text>
</comment>
<evidence type="ECO:0000313" key="5">
    <source>
        <dbReference type="EMBL" id="OUY06757.1"/>
    </source>
</evidence>
<dbReference type="InterPro" id="IPR010980">
    <property type="entry name" value="Cyt_c/b562"/>
</dbReference>